<accession>A0ACB9J2D6</accession>
<comment type="caution">
    <text evidence="1">The sequence shown here is derived from an EMBL/GenBank/DDBJ whole genome shotgun (WGS) entry which is preliminary data.</text>
</comment>
<evidence type="ECO:0000313" key="2">
    <source>
        <dbReference type="Proteomes" id="UP001056120"/>
    </source>
</evidence>
<keyword evidence="2" id="KW-1185">Reference proteome</keyword>
<proteinExistence type="predicted"/>
<name>A0ACB9J2D6_9ASTR</name>
<dbReference type="Proteomes" id="UP001056120">
    <property type="component" value="Linkage Group LG05"/>
</dbReference>
<protein>
    <submittedName>
        <fullName evidence="1">Uncharacterized protein</fullName>
    </submittedName>
</protein>
<reference evidence="2" key="1">
    <citation type="journal article" date="2022" name="Mol. Ecol. Resour.">
        <title>The genomes of chicory, endive, great burdock and yacon provide insights into Asteraceae palaeo-polyploidization history and plant inulin production.</title>
        <authorList>
            <person name="Fan W."/>
            <person name="Wang S."/>
            <person name="Wang H."/>
            <person name="Wang A."/>
            <person name="Jiang F."/>
            <person name="Liu H."/>
            <person name="Zhao H."/>
            <person name="Xu D."/>
            <person name="Zhang Y."/>
        </authorList>
    </citation>
    <scope>NUCLEOTIDE SEQUENCE [LARGE SCALE GENOMIC DNA]</scope>
    <source>
        <strain evidence="2">cv. Yunnan</strain>
    </source>
</reference>
<sequence>MLMMEQIRIQFFLGVNLRAIVIFLKNLKMALSIKLMCTRRELTCWEEFIVIVLEHPTPSQFHVVLRVLGILRSKERNDMEDSILRAKRNAIVADGISWGMDEDAAEQMYKFTLVLQLFFYNTQKKIFNA</sequence>
<evidence type="ECO:0000313" key="1">
    <source>
        <dbReference type="EMBL" id="KAI3814469.1"/>
    </source>
</evidence>
<reference evidence="1 2" key="2">
    <citation type="journal article" date="2022" name="Mol. Ecol. Resour.">
        <title>The genomes of chicory, endive, great burdock and yacon provide insights into Asteraceae paleo-polyploidization history and plant inulin production.</title>
        <authorList>
            <person name="Fan W."/>
            <person name="Wang S."/>
            <person name="Wang H."/>
            <person name="Wang A."/>
            <person name="Jiang F."/>
            <person name="Liu H."/>
            <person name="Zhao H."/>
            <person name="Xu D."/>
            <person name="Zhang Y."/>
        </authorList>
    </citation>
    <scope>NUCLEOTIDE SEQUENCE [LARGE SCALE GENOMIC DNA]</scope>
    <source>
        <strain evidence="2">cv. Yunnan</strain>
        <tissue evidence="1">Leaves</tissue>
    </source>
</reference>
<organism evidence="1 2">
    <name type="scientific">Smallanthus sonchifolius</name>
    <dbReference type="NCBI Taxonomy" id="185202"/>
    <lineage>
        <taxon>Eukaryota</taxon>
        <taxon>Viridiplantae</taxon>
        <taxon>Streptophyta</taxon>
        <taxon>Embryophyta</taxon>
        <taxon>Tracheophyta</taxon>
        <taxon>Spermatophyta</taxon>
        <taxon>Magnoliopsida</taxon>
        <taxon>eudicotyledons</taxon>
        <taxon>Gunneridae</taxon>
        <taxon>Pentapetalae</taxon>
        <taxon>asterids</taxon>
        <taxon>campanulids</taxon>
        <taxon>Asterales</taxon>
        <taxon>Asteraceae</taxon>
        <taxon>Asteroideae</taxon>
        <taxon>Heliantheae alliance</taxon>
        <taxon>Millerieae</taxon>
        <taxon>Smallanthus</taxon>
    </lineage>
</organism>
<gene>
    <name evidence="1" type="ORF">L1987_14109</name>
</gene>
<dbReference type="EMBL" id="CM042022">
    <property type="protein sequence ID" value="KAI3814469.1"/>
    <property type="molecule type" value="Genomic_DNA"/>
</dbReference>